<feature type="transmembrane region" description="Helical" evidence="1">
    <location>
        <begin position="91"/>
        <end position="115"/>
    </location>
</feature>
<feature type="transmembrane region" description="Helical" evidence="1">
    <location>
        <begin position="66"/>
        <end position="85"/>
    </location>
</feature>
<dbReference type="EMBL" id="AAGK01000002">
    <property type="protein sequence ID" value="EAN32811.1"/>
    <property type="molecule type" value="Genomic_DNA"/>
</dbReference>
<feature type="transmembrane region" description="Helical" evidence="1">
    <location>
        <begin position="359"/>
        <end position="381"/>
    </location>
</feature>
<dbReference type="GeneID" id="3501477"/>
<protein>
    <submittedName>
        <fullName evidence="2">Uncharacterized protein</fullName>
    </submittedName>
</protein>
<keyword evidence="1" id="KW-0472">Membrane</keyword>
<proteinExistence type="predicted"/>
<dbReference type="AlphaFoldDB" id="Q4N4W2"/>
<feature type="transmembrane region" description="Helical" evidence="1">
    <location>
        <begin position="530"/>
        <end position="548"/>
    </location>
</feature>
<dbReference type="VEuPathDB" id="PiroplasmaDB:TpMuguga_02g00528"/>
<name>Q4N4W2_THEPA</name>
<dbReference type="Proteomes" id="UP000001949">
    <property type="component" value="Unassembled WGS sequence"/>
</dbReference>
<comment type="caution">
    <text evidence="2">The sequence shown here is derived from an EMBL/GenBank/DDBJ whole genome shotgun (WGS) entry which is preliminary data.</text>
</comment>
<feature type="transmembrane region" description="Helical" evidence="1">
    <location>
        <begin position="25"/>
        <end position="45"/>
    </location>
</feature>
<feature type="transmembrane region" description="Helical" evidence="1">
    <location>
        <begin position="165"/>
        <end position="183"/>
    </location>
</feature>
<gene>
    <name evidence="2" type="ordered locus">TP02_0528</name>
</gene>
<accession>Q4N4W2</accession>
<feature type="transmembrane region" description="Helical" evidence="1">
    <location>
        <begin position="388"/>
        <end position="407"/>
    </location>
</feature>
<keyword evidence="1" id="KW-1133">Transmembrane helix</keyword>
<dbReference type="KEGG" id="tpv:TP02_0528"/>
<reference evidence="2 3" key="1">
    <citation type="journal article" date="2005" name="Science">
        <title>Genome sequence of Theileria parva, a bovine pathogen that transforms lymphocytes.</title>
        <authorList>
            <person name="Gardner M.J."/>
            <person name="Bishop R."/>
            <person name="Shah T."/>
            <person name="de Villiers E.P."/>
            <person name="Carlton J.M."/>
            <person name="Hall N."/>
            <person name="Ren Q."/>
            <person name="Paulsen I.T."/>
            <person name="Pain A."/>
            <person name="Berriman M."/>
            <person name="Wilson R.J.M."/>
            <person name="Sato S."/>
            <person name="Ralph S.A."/>
            <person name="Mann D.J."/>
            <person name="Xiong Z."/>
            <person name="Shallom S.J."/>
            <person name="Weidman J."/>
            <person name="Jiang L."/>
            <person name="Lynn J."/>
            <person name="Weaver B."/>
            <person name="Shoaibi A."/>
            <person name="Domingo A.R."/>
            <person name="Wasawo D."/>
            <person name="Crabtree J."/>
            <person name="Wortman J.R."/>
            <person name="Haas B."/>
            <person name="Angiuoli S.V."/>
            <person name="Creasy T.H."/>
            <person name="Lu C."/>
            <person name="Suh B."/>
            <person name="Silva J.C."/>
            <person name="Utterback T.R."/>
            <person name="Feldblyum T.V."/>
            <person name="Pertea M."/>
            <person name="Allen J."/>
            <person name="Nierman W.C."/>
            <person name="Taracha E.L.N."/>
            <person name="Salzberg S.L."/>
            <person name="White O.R."/>
            <person name="Fitzhugh H.A."/>
            <person name="Morzaria S."/>
            <person name="Venter J.C."/>
            <person name="Fraser C.M."/>
            <person name="Nene V."/>
        </authorList>
    </citation>
    <scope>NUCLEOTIDE SEQUENCE [LARGE SCALE GENOMIC DNA]</scope>
    <source>
        <strain evidence="2 3">Muguga</strain>
    </source>
</reference>
<dbReference type="eggNOG" id="ENOG502T4NB">
    <property type="taxonomic scope" value="Eukaryota"/>
</dbReference>
<evidence type="ECO:0000313" key="3">
    <source>
        <dbReference type="Proteomes" id="UP000001949"/>
    </source>
</evidence>
<dbReference type="InParanoid" id="Q4N4W2"/>
<sequence>MSDSSGVSNDLERVQSNRRLHSVDVIWLFLGTITTFGIVMSSISARVYSPVLKIPPENSGAFESNLLTSSILTSSFGIIIAFLFFPINVLLIFISLVLTFVTSFCVFLSVVVRIFSFKFFYIMGNDIGCTFLGIIELIGVASVNDKFIPGNPIYKMLLYQIGKPIGYLLVLIITSFLELHSFGGEKTDFLQESNIFMTYQMMILLLLGIPILIVMLYYSIKSNDKQQKWRSGNLINSWKTWEKASYLYQCIKPYVIILVIIESSEAFFNSATLLFLMDPFPHFKAALKTLIIFILHQVFDLVGRCIPPIIQEIIGKYNLFLFRIRSYDEESGDGKSYLDSNCHLEQEKLAIRITKTYTISKYVICILVTLRIFLLLCIFFRRHFKSQFLNFMTSFPAVILVTMYNSLVRGLVVSLVYTQLASIIETDVPLPPKEWVFKDLSDFVGSYYRKMELYVDPYLMVSLTIAKVRVLELIPYVLFNYIGFKYNRILFECDLFYEQYGHWPTDEFKSNFVKFNWWIKMIITPILGDIKNLFGILYIIWHIVIVVMDTVV</sequence>
<evidence type="ECO:0000313" key="2">
    <source>
        <dbReference type="EMBL" id="EAN32811.1"/>
    </source>
</evidence>
<keyword evidence="1" id="KW-0812">Transmembrane</keyword>
<feature type="transmembrane region" description="Helical" evidence="1">
    <location>
        <begin position="195"/>
        <end position="220"/>
    </location>
</feature>
<organism evidence="2 3">
    <name type="scientific">Theileria parva</name>
    <name type="common">East coast fever infection agent</name>
    <dbReference type="NCBI Taxonomy" id="5875"/>
    <lineage>
        <taxon>Eukaryota</taxon>
        <taxon>Sar</taxon>
        <taxon>Alveolata</taxon>
        <taxon>Apicomplexa</taxon>
        <taxon>Aconoidasida</taxon>
        <taxon>Piroplasmida</taxon>
        <taxon>Theileriidae</taxon>
        <taxon>Theileria</taxon>
    </lineage>
</organism>
<dbReference type="RefSeq" id="XP_765094.1">
    <property type="nucleotide sequence ID" value="XM_760001.1"/>
</dbReference>
<keyword evidence="3" id="KW-1185">Reference proteome</keyword>
<evidence type="ECO:0000256" key="1">
    <source>
        <dbReference type="SAM" id="Phobius"/>
    </source>
</evidence>